<feature type="transmembrane region" description="Helical" evidence="2">
    <location>
        <begin position="207"/>
        <end position="230"/>
    </location>
</feature>
<reference evidence="3 4" key="1">
    <citation type="journal article" date="2014" name="Syst. Appl. Microbiol.">
        <title>Genomic insights into the taxonomic status of the three subspecies of Bacillus subtilis.</title>
        <authorList>
            <person name="Yi H."/>
            <person name="Chun J."/>
            <person name="Cha C.J."/>
        </authorList>
    </citation>
    <scope>NUCLEOTIDE SEQUENCE [LARGE SCALE GENOMIC DNA]</scope>
    <source>
        <strain evidence="3 4">KCTC 13429</strain>
    </source>
</reference>
<proteinExistence type="predicted"/>
<keyword evidence="2" id="KW-0472">Membrane</keyword>
<keyword evidence="2" id="KW-0812">Transmembrane</keyword>
<protein>
    <submittedName>
        <fullName evidence="3">Uncharacterized protein</fullName>
    </submittedName>
</protein>
<feature type="compositionally biased region" description="Low complexity" evidence="1">
    <location>
        <begin position="113"/>
        <end position="134"/>
    </location>
</feature>
<dbReference type="AlphaFoldDB" id="A0A9W5PF26"/>
<keyword evidence="2" id="KW-1133">Transmembrane helix</keyword>
<evidence type="ECO:0000313" key="4">
    <source>
        <dbReference type="Proteomes" id="UP000011182"/>
    </source>
</evidence>
<keyword evidence="4" id="KW-1185">Reference proteome</keyword>
<evidence type="ECO:0000256" key="2">
    <source>
        <dbReference type="SAM" id="Phobius"/>
    </source>
</evidence>
<organism evidence="3 4">
    <name type="scientific">Bacillus inaquosorum KCTC 13429</name>
    <dbReference type="NCBI Taxonomy" id="1236548"/>
    <lineage>
        <taxon>Bacteria</taxon>
        <taxon>Bacillati</taxon>
        <taxon>Bacillota</taxon>
        <taxon>Bacilli</taxon>
        <taxon>Bacillales</taxon>
        <taxon>Bacillaceae</taxon>
        <taxon>Bacillus</taxon>
    </lineage>
</organism>
<dbReference type="EMBL" id="AMXN01000001">
    <property type="protein sequence ID" value="ELS63316.1"/>
    <property type="molecule type" value="Genomic_DNA"/>
</dbReference>
<feature type="compositionally biased region" description="Low complexity" evidence="1">
    <location>
        <begin position="52"/>
        <end position="91"/>
    </location>
</feature>
<feature type="region of interest" description="Disordered" evidence="1">
    <location>
        <begin position="52"/>
        <end position="142"/>
    </location>
</feature>
<evidence type="ECO:0000313" key="3">
    <source>
        <dbReference type="EMBL" id="ELS63316.1"/>
    </source>
</evidence>
<name>A0A9W5PF26_9BACI</name>
<sequence length="240" mass="25632">MNKKASFICCSEQRAVPAVYGGNRMKLKYVKALVAVTVALGVLLPSTISHAKSFSGRSSSSYSSRSSSSSYSGSYKSSPKSSYSSGSSSSSKKSKTSDDSSSSISLKKKSSEKSSSSSSKKSSGTFSSATSKVSGKTYSGKTSKAYVGGRYVSVNHYYNAGFSPSGWFGYYSGFTTGMFMISMMHPWGYTYHPVGGPGYVSYGASPIAWIVDVIVLIIILLIVIALIRAFKSPKTYRRSF</sequence>
<gene>
    <name evidence="3" type="ORF">BSI_07070</name>
</gene>
<dbReference type="Proteomes" id="UP000011182">
    <property type="component" value="Unassembled WGS sequence"/>
</dbReference>
<feature type="transmembrane region" description="Helical" evidence="2">
    <location>
        <begin position="168"/>
        <end position="187"/>
    </location>
</feature>
<evidence type="ECO:0000256" key="1">
    <source>
        <dbReference type="SAM" id="MobiDB-lite"/>
    </source>
</evidence>
<comment type="caution">
    <text evidence="3">The sequence shown here is derived from an EMBL/GenBank/DDBJ whole genome shotgun (WGS) entry which is preliminary data.</text>
</comment>
<accession>A0A9W5PF26</accession>